<evidence type="ECO:0000313" key="2">
    <source>
        <dbReference type="Proteomes" id="UP000004594"/>
    </source>
</evidence>
<dbReference type="Pfam" id="PF25675">
    <property type="entry name" value="Phage_nozzle"/>
    <property type="match status" value="1"/>
</dbReference>
<evidence type="ECO:0000313" key="1">
    <source>
        <dbReference type="EMBL" id="EFR42290.1"/>
    </source>
</evidence>
<dbReference type="EMBL" id="AENT01000028">
    <property type="protein sequence ID" value="EFR42290.1"/>
    <property type="molecule type" value="Genomic_DNA"/>
</dbReference>
<dbReference type="RefSeq" id="WP_007555155.1">
    <property type="nucleotide sequence ID" value="NZ_AENT01000028.1"/>
</dbReference>
<dbReference type="Proteomes" id="UP000004594">
    <property type="component" value="Unassembled WGS sequence"/>
</dbReference>
<accession>E4LA95</accession>
<gene>
    <name evidence="1" type="ORF">HMPREF9220_0725</name>
</gene>
<reference evidence="1 2" key="1">
    <citation type="submission" date="2010-11" db="EMBL/GenBank/DDBJ databases">
        <authorList>
            <person name="Durkin A.S."/>
            <person name="Madupu R."/>
            <person name="Torralba M."/>
            <person name="Gillis M."/>
            <person name="Methe B."/>
            <person name="Sutton G."/>
            <person name="Nelson K.E."/>
        </authorList>
    </citation>
    <scope>NUCLEOTIDE SEQUENCE [LARGE SCALE GENOMIC DNA]</scope>
    <source>
        <strain evidence="1 2">UPII 345-E</strain>
    </source>
</reference>
<name>E4LA95_9FIRM</name>
<dbReference type="OrthoDB" id="1634622at2"/>
<protein>
    <recommendedName>
        <fullName evidence="3">Tail tubular protein B</fullName>
    </recommendedName>
</protein>
<dbReference type="eggNOG" id="ENOG502Z8CQ">
    <property type="taxonomic scope" value="Bacteria"/>
</dbReference>
<comment type="caution">
    <text evidence="1">The sequence shown here is derived from an EMBL/GenBank/DDBJ whole genome shotgun (WGS) entry which is preliminary data.</text>
</comment>
<dbReference type="InterPro" id="IPR058003">
    <property type="entry name" value="Phage_gp12"/>
</dbReference>
<organism evidence="1 2">
    <name type="scientific">Dialister micraerophilus UPII 345-E</name>
    <dbReference type="NCBI Taxonomy" id="910314"/>
    <lineage>
        <taxon>Bacteria</taxon>
        <taxon>Bacillati</taxon>
        <taxon>Bacillota</taxon>
        <taxon>Negativicutes</taxon>
        <taxon>Veillonellales</taxon>
        <taxon>Veillonellaceae</taxon>
        <taxon>Dialister</taxon>
    </lineage>
</organism>
<evidence type="ECO:0008006" key="3">
    <source>
        <dbReference type="Google" id="ProtNLM"/>
    </source>
</evidence>
<proteinExistence type="predicted"/>
<sequence>MRITQTIKSIVSGISQQPDILRFPEQLEEQTNGFSTESSGLQKRPPTLFIKDLGVHTTTTQAKNYACHTVDRDEEEKYIMLFTGEDILVYDLKGKQYKVTYEDEKSKQYITTENPREELKMVTIADHTFVVNTEVVVKMSEDKVPWKWSDHEALIHIQKGNYGREYSIKINGKKVAKYTTPDGGEASDIKYTDTNYIRDILGNAIQTEEVLYTDGKYHNQSSGWQVTYYNSAFKIYHPDYYINSFEVSDGFNGEAMHAIKHAVQKFNHLPADAPDGYTVKVIGDKHTGTDDYYVTFDGKEHVWKECAKPNISKGFDAETMPHILVRQSDGTFKLKKANWDERKAGDEESNEPPSFVDNTINDIFLFRNRLGFLSGENIILSRSASFFNFWLASAVELQDTDTIDLAVSNNSVSILEHAVLFNEELLLFSNNAQFIMTSEGILTPQKASVYFATSFPSATEVVPIKAGRRVYFPVKRALYSGIREYYTLEDTRGSKDAQDITAHVPSLIPNGIHKLWECTNESIILVASNATPDSLYVYKYLFSAGTRLQASWSKWHFKGAEIIGGGFFGSTFYMLSRRGKDKHIVLEKMIFTYNTKDYQDEPYRVFLDTKGITEPVPKENYDDINNQTKLSIKKTYGDFITPDSLYGIVTEDGHFFTFTTKEIMEDTCKVTGNYVGQKLVVGQVFNFSITLSTIMIKNQTENGMQVDNSGRLQLTRLSVDYSNSGEFYTKVTHKDKRQARLYKHTARILGHEADKLGKMPMDTGSMTFPIMSLNSNCEISIYSNAPTALSLLGYTWTGNYIKKTRSI</sequence>
<dbReference type="AlphaFoldDB" id="E4LA95"/>